<reference evidence="4" key="1">
    <citation type="submission" date="2007-03" db="EMBL/GenBank/DDBJ databases">
        <title>Annotation of Culex pipiens quinquefasciatus.</title>
        <authorList>
            <consortium name="The Broad Institute Genome Sequencing Platform"/>
            <person name="Atkinson P.W."/>
            <person name="Hemingway J."/>
            <person name="Christensen B.M."/>
            <person name="Higgs S."/>
            <person name="Kodira C."/>
            <person name="Hannick L."/>
            <person name="Megy K."/>
            <person name="O'Leary S."/>
            <person name="Pearson M."/>
            <person name="Haas B.J."/>
            <person name="Mauceli E."/>
            <person name="Wortman J.R."/>
            <person name="Lee N.H."/>
            <person name="Guigo R."/>
            <person name="Stanke M."/>
            <person name="Alvarado L."/>
            <person name="Amedeo P."/>
            <person name="Antoine C.H."/>
            <person name="Arensburger P."/>
            <person name="Bidwell S.L."/>
            <person name="Crawford M."/>
            <person name="Camaro F."/>
            <person name="Devon K."/>
            <person name="Engels R."/>
            <person name="Hammond M."/>
            <person name="Howarth C."/>
            <person name="Koehrsen M."/>
            <person name="Lawson D."/>
            <person name="Montgomery P."/>
            <person name="Nene V."/>
            <person name="Nusbaum C."/>
            <person name="Puiu D."/>
            <person name="Romero-Severson J."/>
            <person name="Severson D.W."/>
            <person name="Shumway M."/>
            <person name="Sisk P."/>
            <person name="Stolte C."/>
            <person name="Zeng Q."/>
            <person name="Eisenstadt E."/>
            <person name="Fraser-Liggett C."/>
            <person name="Strausberg R."/>
            <person name="Galagan J."/>
            <person name="Birren B."/>
            <person name="Collins F.H."/>
        </authorList>
    </citation>
    <scope>NUCLEOTIDE SEQUENCE [LARGE SCALE GENOMIC DNA]</scope>
    <source>
        <strain evidence="4">JHB</strain>
    </source>
</reference>
<organism>
    <name type="scientific">Culex quinquefasciatus</name>
    <name type="common">Southern house mosquito</name>
    <name type="synonym">Culex pungens</name>
    <dbReference type="NCBI Taxonomy" id="7176"/>
    <lineage>
        <taxon>Eukaryota</taxon>
        <taxon>Metazoa</taxon>
        <taxon>Ecdysozoa</taxon>
        <taxon>Arthropoda</taxon>
        <taxon>Hexapoda</taxon>
        <taxon>Insecta</taxon>
        <taxon>Pterygota</taxon>
        <taxon>Neoptera</taxon>
        <taxon>Endopterygota</taxon>
        <taxon>Diptera</taxon>
        <taxon>Nematocera</taxon>
        <taxon>Culicoidea</taxon>
        <taxon>Culicidae</taxon>
        <taxon>Culicinae</taxon>
        <taxon>Culicini</taxon>
        <taxon>Culex</taxon>
        <taxon>Culex</taxon>
    </lineage>
</organism>
<evidence type="ECO:0000313" key="6">
    <source>
        <dbReference type="Proteomes" id="UP000002320"/>
    </source>
</evidence>
<dbReference type="GO" id="GO:0000030">
    <property type="term" value="F:mannosyltransferase activity"/>
    <property type="evidence" value="ECO:0007669"/>
    <property type="project" value="TreeGrafter"/>
</dbReference>
<accession>B0W1L0</accession>
<dbReference type="Pfam" id="PF14529">
    <property type="entry name" value="Exo_endo_phos_2"/>
    <property type="match status" value="1"/>
</dbReference>
<dbReference type="PROSITE" id="PS50293">
    <property type="entry name" value="TPR_REGION"/>
    <property type="match status" value="1"/>
</dbReference>
<evidence type="ECO:0000313" key="4">
    <source>
        <dbReference type="EMBL" id="EDS25808.1"/>
    </source>
</evidence>
<dbReference type="VEuPathDB" id="VectorBase:CPIJ000788"/>
<dbReference type="InterPro" id="IPR052384">
    <property type="entry name" value="TMTC_O-mannosyltransferase"/>
</dbReference>
<dbReference type="GO" id="GO:0035269">
    <property type="term" value="P:protein O-linked glycosylation via mannose"/>
    <property type="evidence" value="ECO:0007669"/>
    <property type="project" value="TreeGrafter"/>
</dbReference>
<evidence type="ECO:0000256" key="2">
    <source>
        <dbReference type="SAM" id="MobiDB-lite"/>
    </source>
</evidence>
<protein>
    <submittedName>
        <fullName evidence="4">O-linked N-acetyl glucosamine transferase</fullName>
    </submittedName>
</protein>
<feature type="region of interest" description="Disordered" evidence="2">
    <location>
        <begin position="20"/>
        <end position="79"/>
    </location>
</feature>
<dbReference type="HOGENOM" id="CLU_338665_0_0_1"/>
<dbReference type="SMART" id="SM00028">
    <property type="entry name" value="TPR"/>
    <property type="match status" value="4"/>
</dbReference>
<dbReference type="Pfam" id="PF13432">
    <property type="entry name" value="TPR_16"/>
    <property type="match status" value="1"/>
</dbReference>
<name>B0W1L0_CULQU</name>
<dbReference type="PANTHER" id="PTHR44216:SF3">
    <property type="entry name" value="PROTEIN O-MANNOSYL-TRANSFERASE TMTC2"/>
    <property type="match status" value="1"/>
</dbReference>
<feature type="compositionally biased region" description="Basic and acidic residues" evidence="2">
    <location>
        <begin position="297"/>
        <end position="306"/>
    </location>
</feature>
<dbReference type="VEuPathDB" id="VectorBase:CQUJHB013444"/>
<evidence type="ECO:0000259" key="3">
    <source>
        <dbReference type="Pfam" id="PF14529"/>
    </source>
</evidence>
<feature type="repeat" description="TPR" evidence="1">
    <location>
        <begin position="794"/>
        <end position="827"/>
    </location>
</feature>
<evidence type="ECO:0000313" key="5">
    <source>
        <dbReference type="EnsemblMetazoa" id="CPIJ000788-PA"/>
    </source>
</evidence>
<dbReference type="SUPFAM" id="SSF48452">
    <property type="entry name" value="TPR-like"/>
    <property type="match status" value="1"/>
</dbReference>
<evidence type="ECO:0000256" key="1">
    <source>
        <dbReference type="PROSITE-ProRule" id="PRU00339"/>
    </source>
</evidence>
<dbReference type="SUPFAM" id="SSF57756">
    <property type="entry name" value="Retrovirus zinc finger-like domains"/>
    <property type="match status" value="1"/>
</dbReference>
<dbReference type="STRING" id="7176.B0W1L0"/>
<feature type="region of interest" description="Disordered" evidence="2">
    <location>
        <begin position="255"/>
        <end position="338"/>
    </location>
</feature>
<dbReference type="PROSITE" id="PS50005">
    <property type="entry name" value="TPR"/>
    <property type="match status" value="2"/>
</dbReference>
<dbReference type="PANTHER" id="PTHR44216">
    <property type="entry name" value="PROTEIN O-MANNOSYL-TRANSFERASE TMTC2"/>
    <property type="match status" value="1"/>
</dbReference>
<dbReference type="InterPro" id="IPR019734">
    <property type="entry name" value="TPR_rpt"/>
</dbReference>
<dbReference type="KEGG" id="cqu:CpipJ_CPIJ000788"/>
<dbReference type="GO" id="GO:0003676">
    <property type="term" value="F:nucleic acid binding"/>
    <property type="evidence" value="ECO:0007669"/>
    <property type="project" value="InterPro"/>
</dbReference>
<dbReference type="eggNOG" id="KOG1124">
    <property type="taxonomic scope" value="Eukaryota"/>
</dbReference>
<dbReference type="Gene3D" id="1.25.40.10">
    <property type="entry name" value="Tetratricopeptide repeat domain"/>
    <property type="match status" value="1"/>
</dbReference>
<proteinExistence type="predicted"/>
<feature type="repeat" description="TPR" evidence="1">
    <location>
        <begin position="657"/>
        <end position="690"/>
    </location>
</feature>
<sequence>MTRRVPALNAGNIALPAAQAGKKVGISKRKVEASTDGQKPGISKRKMLLEVTSNSKKTKKSDGTVPMDEEEENSSSHEEQLLKNNKFAGLPDEDQVAEAKENEVKQRKEKLPPFYVRQSAATIDFRAGLVELIKSGKVQGNIRLCQDGFKLYLLHLAKGSTTLPELKAIRAVFNIIVSWERYRPVHSDVTQCFNCLGFGHGGKNCHLKRRCAKCGTDAHITSQCIQDSLVKCLNCNGEHSSTDRKCPKRAEFVKIRQQASTKNQPQRRRTPPALVEQNFPPLQPRRQVPNLAPLPLDPRKRAEMNHPRPGSSQESRPPPPGFSQEPRPTQEPAVEESGNDLYTSTELLNIFKQMSAALRGCKTKTQQIEVLTSFVIQYGSRKNLELVDFLREKEIDVAAITETHLKPGEKVYLQNYKIATQLDRTTSGGGGVLVAVHRDLKPRRLPHFKLDIIEAVGVEIPTSVGPVLFIAAYCPRQVNSRDGSAAKLKSDIQKLTRRSAKYIIAGDLNAKHEVWGNSRRNRNGVILHNDLQNGYYNVVSPDRPTRVARSGNHSIIDFFITNMAENVAHPEVFEELSSDHYPVVVEVGASVTPQRQPTRKDYHNVDWQQFQQVVDSNIDYDQHPETSADIDRSLEVIQQAINQAEAANVREVPVNFKGIYHRLGEVFARLNQWSEAERFQRAALEAQPDHIAAHLSYGSMLARNSSRTSEAEQWFRRALRLAPADASVHHHYAEFLTTVRRTAEAIQYRVNAAELAPSDYSLVTAAASALRLLDRKVEAERWYRQAVNLRPEEARAHTNLGAILHLLGRPQEAAHSYREALRIQPNDLTTLTNLAKLEIS</sequence>
<dbReference type="EMBL" id="DS231822">
    <property type="protein sequence ID" value="EDS25808.1"/>
    <property type="molecule type" value="Genomic_DNA"/>
</dbReference>
<dbReference type="Proteomes" id="UP000002320">
    <property type="component" value="Unassembled WGS sequence"/>
</dbReference>
<keyword evidence="1" id="KW-0802">TPR repeat</keyword>
<dbReference type="AlphaFoldDB" id="B0W1L0"/>
<dbReference type="Pfam" id="PF00515">
    <property type="entry name" value="TPR_1"/>
    <property type="match status" value="1"/>
</dbReference>
<dbReference type="InParanoid" id="B0W1L0"/>
<dbReference type="EnsemblMetazoa" id="CPIJ000788-RA">
    <property type="protein sequence ID" value="CPIJ000788-PA"/>
    <property type="gene ID" value="CPIJ000788"/>
</dbReference>
<reference evidence="5" key="2">
    <citation type="submission" date="2021-02" db="UniProtKB">
        <authorList>
            <consortium name="EnsemblMetazoa"/>
        </authorList>
    </citation>
    <scope>IDENTIFICATION</scope>
    <source>
        <strain evidence="5">JHB</strain>
    </source>
</reference>
<dbReference type="OMA" id="NAKHEVW"/>
<dbReference type="VEuPathDB" id="VectorBase:CQUJHB014323"/>
<dbReference type="InterPro" id="IPR036875">
    <property type="entry name" value="Znf_CCHC_sf"/>
</dbReference>
<feature type="domain" description="Endonuclease/exonuclease/phosphatase" evidence="3">
    <location>
        <begin position="468"/>
        <end position="583"/>
    </location>
</feature>
<dbReference type="InterPro" id="IPR011990">
    <property type="entry name" value="TPR-like_helical_dom_sf"/>
</dbReference>
<dbReference type="SUPFAM" id="SSF56219">
    <property type="entry name" value="DNase I-like"/>
    <property type="match status" value="1"/>
</dbReference>
<keyword evidence="4" id="KW-0808">Transferase</keyword>
<dbReference type="Gene3D" id="3.60.10.10">
    <property type="entry name" value="Endonuclease/exonuclease/phosphatase"/>
    <property type="match status" value="1"/>
</dbReference>
<keyword evidence="6" id="KW-1185">Reference proteome</keyword>
<dbReference type="InterPro" id="IPR036691">
    <property type="entry name" value="Endo/exonu/phosph_ase_sf"/>
</dbReference>
<dbReference type="GO" id="GO:0005789">
    <property type="term" value="C:endoplasmic reticulum membrane"/>
    <property type="evidence" value="ECO:0007669"/>
    <property type="project" value="TreeGrafter"/>
</dbReference>
<dbReference type="InterPro" id="IPR005135">
    <property type="entry name" value="Endo/exonuclease/phosphatase"/>
</dbReference>
<dbReference type="GO" id="GO:0008270">
    <property type="term" value="F:zinc ion binding"/>
    <property type="evidence" value="ECO:0007669"/>
    <property type="project" value="InterPro"/>
</dbReference>
<gene>
    <name evidence="5" type="primary">6031905</name>
    <name evidence="4" type="ORF">CpipJ_CPIJ000788</name>
</gene>
<dbReference type="OrthoDB" id="7764883at2759"/>